<dbReference type="EC" id="3.2.1.-" evidence="3"/>
<reference evidence="3 4" key="1">
    <citation type="submission" date="2024-10" db="EMBL/GenBank/DDBJ databases">
        <title>The Natural Products Discovery Center: Release of the First 8490 Sequenced Strains for Exploring Actinobacteria Biosynthetic Diversity.</title>
        <authorList>
            <person name="Kalkreuter E."/>
            <person name="Kautsar S.A."/>
            <person name="Yang D."/>
            <person name="Bader C.D."/>
            <person name="Teijaro C.N."/>
            <person name="Fluegel L."/>
            <person name="Davis C.M."/>
            <person name="Simpson J.R."/>
            <person name="Lauterbach L."/>
            <person name="Steele A.D."/>
            <person name="Gui C."/>
            <person name="Meng S."/>
            <person name="Li G."/>
            <person name="Viehrig K."/>
            <person name="Ye F."/>
            <person name="Su P."/>
            <person name="Kiefer A.F."/>
            <person name="Nichols A."/>
            <person name="Cepeda A.J."/>
            <person name="Yan W."/>
            <person name="Fan B."/>
            <person name="Jiang Y."/>
            <person name="Adhikari A."/>
            <person name="Zheng C.-J."/>
            <person name="Schuster L."/>
            <person name="Cowan T.M."/>
            <person name="Smanski M.J."/>
            <person name="Chevrette M.G."/>
            <person name="De Carvalho L.P.S."/>
            <person name="Shen B."/>
        </authorList>
    </citation>
    <scope>NUCLEOTIDE SEQUENCE [LARGE SCALE GENOMIC DNA]</scope>
    <source>
        <strain evidence="3 4">NPDC000087</strain>
    </source>
</reference>
<dbReference type="Gene3D" id="3.90.400.10">
    <property type="entry name" value="Oligo-1,6-glucosidase, Domain 2"/>
    <property type="match status" value="1"/>
</dbReference>
<keyword evidence="3" id="KW-0326">Glycosidase</keyword>
<keyword evidence="3" id="KW-0378">Hydrolase</keyword>
<dbReference type="SUPFAM" id="SSF51445">
    <property type="entry name" value="(Trans)glycosidases"/>
    <property type="match status" value="1"/>
</dbReference>
<feature type="domain" description="Glycosyl hydrolase family 13 catalytic" evidence="2">
    <location>
        <begin position="13"/>
        <end position="393"/>
    </location>
</feature>
<dbReference type="CDD" id="cd11332">
    <property type="entry name" value="AmyAc_OligoGlu_TS"/>
    <property type="match status" value="1"/>
</dbReference>
<name>A0ABW6WC72_9ACTN</name>
<dbReference type="Gene3D" id="3.20.20.80">
    <property type="entry name" value="Glycosidases"/>
    <property type="match status" value="1"/>
</dbReference>
<dbReference type="InterPro" id="IPR045857">
    <property type="entry name" value="O16G_dom_2"/>
</dbReference>
<gene>
    <name evidence="3" type="ORF">ACFY35_12675</name>
</gene>
<evidence type="ECO:0000313" key="3">
    <source>
        <dbReference type="EMBL" id="MFF5290294.1"/>
    </source>
</evidence>
<keyword evidence="4" id="KW-1185">Reference proteome</keyword>
<dbReference type="Pfam" id="PF00128">
    <property type="entry name" value="Alpha-amylase"/>
    <property type="match status" value="1"/>
</dbReference>
<dbReference type="PANTHER" id="PTHR10357:SF179">
    <property type="entry name" value="NEUTRAL AND BASIC AMINO ACID TRANSPORT PROTEIN RBAT"/>
    <property type="match status" value="1"/>
</dbReference>
<dbReference type="SMART" id="SM00642">
    <property type="entry name" value="Aamy"/>
    <property type="match status" value="1"/>
</dbReference>
<sequence length="525" mass="57893">MNGPWWRDAVIYQVYPRSFADSDGDGVGDLPGVIAHLPYLARLGVDAIWLNPFYPSPQADAGYDVSDYRDVEPLFGTLADADELIGTAHRLGLRVVVDLVPNHTSSAHPWFQAALAGDKEARARYIFRDAPDREKPNGWQSVFGGSAWTQAPDGSWYLHLFDAEQPDLDWTNPEVVAEFESILRFWLDRGVDGFRIDVAHGLRKDPSLRELPEGLDPELPVHVAQAGHPFWDQDEVHEIWRGWRRVLDAYAGDRVTVAEAWVYDFARLGLYLRPDELHTAFNFAFLVAPWDAAAFRKAIDDTIAGLATVGAPATWVLSNHDVVRHPSRYGGGETGQRRARAAALLMLALPGGAYLYQGEELGLEEVWDIPDDKRQDPNFLRTGGRERGRDGCRVPIPWSGTSPPFGFSPPGAAAPPWLPQPAEWARQTVEAETPEPGSMLSLYRDALALRREHLGDGGLEWLAADDDSVLCFRRTPKGVVCVVNTGPSPVPLPAAVEGAELLLASAPIEGSLPGEAAAWFRPRRA</sequence>
<accession>A0ABW6WC72</accession>
<dbReference type="Proteomes" id="UP001602245">
    <property type="component" value="Unassembled WGS sequence"/>
</dbReference>
<dbReference type="InterPro" id="IPR017853">
    <property type="entry name" value="GH"/>
</dbReference>
<protein>
    <submittedName>
        <fullName evidence="3">Glycoside hydrolase family 13 protein</fullName>
        <ecNumber evidence="3">3.2.1.-</ecNumber>
    </submittedName>
</protein>
<dbReference type="InterPro" id="IPR006047">
    <property type="entry name" value="GH13_cat_dom"/>
</dbReference>
<dbReference type="RefSeq" id="WP_020510912.1">
    <property type="nucleotide sequence ID" value="NZ_JBIAZU010000002.1"/>
</dbReference>
<comment type="similarity">
    <text evidence="1">Belongs to the glycosyl hydrolase 13 family.</text>
</comment>
<dbReference type="GO" id="GO:0016798">
    <property type="term" value="F:hydrolase activity, acting on glycosyl bonds"/>
    <property type="evidence" value="ECO:0007669"/>
    <property type="project" value="UniProtKB-KW"/>
</dbReference>
<dbReference type="EMBL" id="JBIAZU010000002">
    <property type="protein sequence ID" value="MFF5290294.1"/>
    <property type="molecule type" value="Genomic_DNA"/>
</dbReference>
<evidence type="ECO:0000259" key="2">
    <source>
        <dbReference type="SMART" id="SM00642"/>
    </source>
</evidence>
<evidence type="ECO:0000256" key="1">
    <source>
        <dbReference type="ARBA" id="ARBA00008061"/>
    </source>
</evidence>
<evidence type="ECO:0000313" key="4">
    <source>
        <dbReference type="Proteomes" id="UP001602245"/>
    </source>
</evidence>
<proteinExistence type="inferred from homology"/>
<organism evidence="3 4">
    <name type="scientific">Paractinoplanes globisporus</name>
    <dbReference type="NCBI Taxonomy" id="113565"/>
    <lineage>
        <taxon>Bacteria</taxon>
        <taxon>Bacillati</taxon>
        <taxon>Actinomycetota</taxon>
        <taxon>Actinomycetes</taxon>
        <taxon>Micromonosporales</taxon>
        <taxon>Micromonosporaceae</taxon>
        <taxon>Paractinoplanes</taxon>
    </lineage>
</organism>
<dbReference type="PANTHER" id="PTHR10357">
    <property type="entry name" value="ALPHA-AMYLASE FAMILY MEMBER"/>
    <property type="match status" value="1"/>
</dbReference>
<comment type="caution">
    <text evidence="3">The sequence shown here is derived from an EMBL/GenBank/DDBJ whole genome shotgun (WGS) entry which is preliminary data.</text>
</comment>